<dbReference type="KEGG" id="cpis:HS961_20420"/>
<organism evidence="1 2">
    <name type="scientific">Comamonas piscis</name>
    <dbReference type="NCBI Taxonomy" id="1562974"/>
    <lineage>
        <taxon>Bacteria</taxon>
        <taxon>Pseudomonadati</taxon>
        <taxon>Pseudomonadota</taxon>
        <taxon>Betaproteobacteria</taxon>
        <taxon>Burkholderiales</taxon>
        <taxon>Comamonadaceae</taxon>
        <taxon>Comamonas</taxon>
    </lineage>
</organism>
<dbReference type="Pfam" id="PF10109">
    <property type="entry name" value="Phage_TAC_7"/>
    <property type="match status" value="1"/>
</dbReference>
<evidence type="ECO:0000313" key="2">
    <source>
        <dbReference type="Proteomes" id="UP000515240"/>
    </source>
</evidence>
<keyword evidence="2" id="KW-1185">Reference proteome</keyword>
<sequence>MQTAEQITAGAAPDPSQVNPVELNTVTLQQPIKRGDTTITKVQLRVPLGGALRGIVLPELMHMQADAIMLVLPRITTPTLVKQEVENMHPADLVACGAMITRFLVPDSVMESLQQ</sequence>
<dbReference type="Proteomes" id="UP000515240">
    <property type="component" value="Chromosome"/>
</dbReference>
<dbReference type="InterPro" id="IPR019289">
    <property type="entry name" value="Phage_tail_E/E"/>
</dbReference>
<dbReference type="AlphaFoldDB" id="A0A7G5ELZ0"/>
<dbReference type="RefSeq" id="WP_182325163.1">
    <property type="nucleotide sequence ID" value="NZ_CP058554.1"/>
</dbReference>
<reference evidence="1 2" key="1">
    <citation type="journal article" date="2020" name="G3 (Bethesda)">
        <title>CeMbio - The Caenorhabditis elegans Microbiome Resource.</title>
        <authorList>
            <person name="Dirksen P."/>
            <person name="Assie A."/>
            <person name="Zimmermann J."/>
            <person name="Zhang F."/>
            <person name="Tietje A.M."/>
            <person name="Marsh S.A."/>
            <person name="Felix M.A."/>
            <person name="Shapira M."/>
            <person name="Kaleta C."/>
            <person name="Schulenburg H."/>
            <person name="Samuel B."/>
        </authorList>
    </citation>
    <scope>NUCLEOTIDE SEQUENCE [LARGE SCALE GENOMIC DNA]</scope>
    <source>
        <strain evidence="1 2">BIGb0172</strain>
    </source>
</reference>
<name>A0A7G5ELZ0_9BURK</name>
<proteinExistence type="predicted"/>
<evidence type="ECO:0000313" key="1">
    <source>
        <dbReference type="EMBL" id="QMV75015.1"/>
    </source>
</evidence>
<gene>
    <name evidence="1" type="ORF">HS961_20420</name>
</gene>
<protein>
    <submittedName>
        <fullName evidence="1">Phage tail assembly protein</fullName>
    </submittedName>
</protein>
<accession>A0A7G5ELZ0</accession>
<dbReference type="EMBL" id="CP058554">
    <property type="protein sequence ID" value="QMV75015.1"/>
    <property type="molecule type" value="Genomic_DNA"/>
</dbReference>